<protein>
    <submittedName>
        <fullName evidence="2">Uncharacterized protein</fullName>
    </submittedName>
</protein>
<feature type="compositionally biased region" description="Polar residues" evidence="1">
    <location>
        <begin position="273"/>
        <end position="282"/>
    </location>
</feature>
<feature type="compositionally biased region" description="Polar residues" evidence="1">
    <location>
        <begin position="252"/>
        <end position="262"/>
    </location>
</feature>
<organism evidence="2 3">
    <name type="scientific">Phanerochaete sordida</name>
    <dbReference type="NCBI Taxonomy" id="48140"/>
    <lineage>
        <taxon>Eukaryota</taxon>
        <taxon>Fungi</taxon>
        <taxon>Dikarya</taxon>
        <taxon>Basidiomycota</taxon>
        <taxon>Agaricomycotina</taxon>
        <taxon>Agaricomycetes</taxon>
        <taxon>Polyporales</taxon>
        <taxon>Phanerochaetaceae</taxon>
        <taxon>Phanerochaete</taxon>
    </lineage>
</organism>
<feature type="compositionally biased region" description="Low complexity" evidence="1">
    <location>
        <begin position="106"/>
        <end position="115"/>
    </location>
</feature>
<feature type="compositionally biased region" description="Basic and acidic residues" evidence="1">
    <location>
        <begin position="400"/>
        <end position="414"/>
    </location>
</feature>
<feature type="region of interest" description="Disordered" evidence="1">
    <location>
        <begin position="1"/>
        <end position="426"/>
    </location>
</feature>
<feature type="compositionally biased region" description="Basic and acidic residues" evidence="1">
    <location>
        <begin position="306"/>
        <end position="326"/>
    </location>
</feature>
<dbReference type="Proteomes" id="UP000703269">
    <property type="component" value="Unassembled WGS sequence"/>
</dbReference>
<proteinExistence type="predicted"/>
<gene>
    <name evidence="2" type="ORF">PsYK624_150750</name>
</gene>
<dbReference type="AlphaFoldDB" id="A0A9P3GN45"/>
<dbReference type="OrthoDB" id="2553626at2759"/>
<feature type="compositionally biased region" description="Low complexity" evidence="1">
    <location>
        <begin position="47"/>
        <end position="58"/>
    </location>
</feature>
<feature type="compositionally biased region" description="Polar residues" evidence="1">
    <location>
        <begin position="1"/>
        <end position="10"/>
    </location>
</feature>
<evidence type="ECO:0000313" key="2">
    <source>
        <dbReference type="EMBL" id="GJE98838.1"/>
    </source>
</evidence>
<feature type="compositionally biased region" description="Basic and acidic residues" evidence="1">
    <location>
        <begin position="370"/>
        <end position="391"/>
    </location>
</feature>
<feature type="compositionally biased region" description="Pro residues" evidence="1">
    <location>
        <begin position="151"/>
        <end position="167"/>
    </location>
</feature>
<comment type="caution">
    <text evidence="2">The sequence shown here is derived from an EMBL/GenBank/DDBJ whole genome shotgun (WGS) entry which is preliminary data.</text>
</comment>
<feature type="compositionally biased region" description="Basic and acidic residues" evidence="1">
    <location>
        <begin position="15"/>
        <end position="26"/>
    </location>
</feature>
<dbReference type="EMBL" id="BPQB01000095">
    <property type="protein sequence ID" value="GJE98838.1"/>
    <property type="molecule type" value="Genomic_DNA"/>
</dbReference>
<evidence type="ECO:0000256" key="1">
    <source>
        <dbReference type="SAM" id="MobiDB-lite"/>
    </source>
</evidence>
<name>A0A9P3GN45_9APHY</name>
<accession>A0A9P3GN45</accession>
<evidence type="ECO:0000313" key="3">
    <source>
        <dbReference type="Proteomes" id="UP000703269"/>
    </source>
</evidence>
<feature type="compositionally biased region" description="Pro residues" evidence="1">
    <location>
        <begin position="124"/>
        <end position="141"/>
    </location>
</feature>
<sequence length="426" mass="44975">MQVLKSSAPSGSKDAGSKDKRTRSESPSKGIAALTISPPGPSAIARSYSVSSGSDTSSIDAPKSAKGPALPPRRRVSPPNSAWSGRSGRTDGARSAISATSFREVANASVASRRTSSSRERRASPPPLHPALIPQPSPVIPVLPALASEKGPPPTHPGRKPPPPVPGSAPASATNTVFSDGPDGDLPSPTSAGRVFRSKSMHYPSSPPVPPPRPRRRPESVQFGAGGMPSGMASPRRAPSPTFTERTDRSTRSVNTVLSSPASLPHRGATVSRHLSLSQHGASTPRARRSDSLTGDSTPGTPGLKDGLRDRWAGLQPRLDKARWKAEAGLSRRGFVSHRGGSVFRSEGEERLVDTDDDDEDAGDAPAADRASDEEPSVDRDYRASDDEGRGRVRSASGAERTRRPWEVERDEMKWPVAPGEGWAQL</sequence>
<reference evidence="2 3" key="1">
    <citation type="submission" date="2021-08" db="EMBL/GenBank/DDBJ databases">
        <title>Draft Genome Sequence of Phanerochaete sordida strain YK-624.</title>
        <authorList>
            <person name="Mori T."/>
            <person name="Dohra H."/>
            <person name="Suzuki T."/>
            <person name="Kawagishi H."/>
            <person name="Hirai H."/>
        </authorList>
    </citation>
    <scope>NUCLEOTIDE SEQUENCE [LARGE SCALE GENOMIC DNA]</scope>
    <source>
        <strain evidence="2 3">YK-624</strain>
    </source>
</reference>
<keyword evidence="3" id="KW-1185">Reference proteome</keyword>